<reference evidence="1 2" key="2">
    <citation type="submission" date="2011-11" db="EMBL/GenBank/DDBJ databases">
        <authorList>
            <consortium name="US DOE Joint Genome Institute"/>
            <person name="Lucas S."/>
            <person name="Han J."/>
            <person name="Lapidus A."/>
            <person name="Cheng J.-F."/>
            <person name="Goodwin L."/>
            <person name="Pitluck S."/>
            <person name="Peters L."/>
            <person name="Ovchinnikova G."/>
            <person name="Zhang X."/>
            <person name="Detter J.C."/>
            <person name="Han C."/>
            <person name="Tapia R."/>
            <person name="Land M."/>
            <person name="Hauser L."/>
            <person name="Kyrpides N."/>
            <person name="Ivanova N."/>
            <person name="Pagani I."/>
            <person name="Vogl K."/>
            <person name="Liu Z."/>
            <person name="Overmann J."/>
            <person name="Frigaard N.-U."/>
            <person name="Bryant D."/>
            <person name="Woyke T."/>
        </authorList>
    </citation>
    <scope>NUCLEOTIDE SEQUENCE [LARGE SCALE GENOMIC DNA]</scope>
    <source>
        <strain evidence="1 2">970</strain>
    </source>
</reference>
<dbReference type="InterPro" id="IPR004195">
    <property type="entry name" value="Head_decoration_D"/>
</dbReference>
<dbReference type="Proteomes" id="UP000002964">
    <property type="component" value="Unassembled WGS sequence"/>
</dbReference>
<name>H8YXV4_9GAMM</name>
<dbReference type="EMBL" id="JH603168">
    <property type="protein sequence ID" value="EIC23280.1"/>
    <property type="molecule type" value="Genomic_DNA"/>
</dbReference>
<dbReference type="STRING" id="631362.Thi970DRAFT_00936"/>
<organism evidence="1 2">
    <name type="scientific">Thiorhodovibrio frisius</name>
    <dbReference type="NCBI Taxonomy" id="631362"/>
    <lineage>
        <taxon>Bacteria</taxon>
        <taxon>Pseudomonadati</taxon>
        <taxon>Pseudomonadota</taxon>
        <taxon>Gammaproteobacteria</taxon>
        <taxon>Chromatiales</taxon>
        <taxon>Chromatiaceae</taxon>
        <taxon>Thiorhodovibrio</taxon>
    </lineage>
</organism>
<evidence type="ECO:0000313" key="1">
    <source>
        <dbReference type="EMBL" id="EIC23280.1"/>
    </source>
</evidence>
<protein>
    <recommendedName>
        <fullName evidence="3">Bacteriophage lambda head decoration protein D</fullName>
    </recommendedName>
</protein>
<proteinExistence type="predicted"/>
<gene>
    <name evidence="1" type="ORF">Thi970DRAFT_00936</name>
</gene>
<accession>H8YXV4</accession>
<dbReference type="Gene3D" id="2.40.300.10">
    <property type="entry name" value="Head decoration protein D"/>
    <property type="match status" value="1"/>
</dbReference>
<dbReference type="RefSeq" id="WP_009147364.1">
    <property type="nucleotide sequence ID" value="NZ_CP121471.1"/>
</dbReference>
<keyword evidence="2" id="KW-1185">Reference proteome</keyword>
<dbReference type="Pfam" id="PF02924">
    <property type="entry name" value="HDPD"/>
    <property type="match status" value="1"/>
</dbReference>
<reference evidence="2" key="1">
    <citation type="submission" date="2011-06" db="EMBL/GenBank/DDBJ databases">
        <authorList>
            <consortium name="US DOE Joint Genome Institute (JGI-PGF)"/>
            <person name="Lucas S."/>
            <person name="Han J."/>
            <person name="Lapidus A."/>
            <person name="Cheng J.-F."/>
            <person name="Goodwin L."/>
            <person name="Pitluck S."/>
            <person name="Peters L."/>
            <person name="Land M.L."/>
            <person name="Hauser L."/>
            <person name="Vogl K."/>
            <person name="Liu Z."/>
            <person name="Overmann J."/>
            <person name="Frigaard N.-U."/>
            <person name="Bryant D.A."/>
            <person name="Woyke T.J."/>
        </authorList>
    </citation>
    <scope>NUCLEOTIDE SEQUENCE [LARGE SCALE GENOMIC DNA]</scope>
    <source>
        <strain evidence="2">970</strain>
    </source>
</reference>
<dbReference type="eggNOG" id="ENOG50301EQ">
    <property type="taxonomic scope" value="Bacteria"/>
</dbReference>
<evidence type="ECO:0000313" key="2">
    <source>
        <dbReference type="Proteomes" id="UP000002964"/>
    </source>
</evidence>
<evidence type="ECO:0008006" key="3">
    <source>
        <dbReference type="Google" id="ProtNLM"/>
    </source>
</evidence>
<sequence>MTIHVSQTSDAYAPQELVHGNTHMLLAEKVTVASGQTLTAGAILGKGAASKYYTASLNDLAGDPVADGRDDPVGILAHDVDASTADQSALMYTRGDFIEGACAADSSLNAATVKAALRALNIYLIAAE</sequence>
<dbReference type="AlphaFoldDB" id="H8YXV4"/>
<dbReference type="HOGENOM" id="CLU_134299_0_0_6"/>
<dbReference type="OrthoDB" id="7032972at2"/>